<dbReference type="InterPro" id="IPR048341">
    <property type="entry name" value="DUF1285_N"/>
</dbReference>
<dbReference type="Gene3D" id="2.30.270.10">
    <property type="entry name" value="duf1285 protein"/>
    <property type="match status" value="1"/>
</dbReference>
<protein>
    <submittedName>
        <fullName evidence="2">DUF1285 domain-containing protein</fullName>
    </submittedName>
</protein>
<reference evidence="2" key="1">
    <citation type="submission" date="2022-01" db="EMBL/GenBank/DDBJ databases">
        <title>Whole genome-based taxonomy of the Shewanellaceae.</title>
        <authorList>
            <person name="Martin-Rodriguez A.J."/>
        </authorList>
    </citation>
    <scope>NUCLEOTIDE SEQUENCE</scope>
    <source>
        <strain evidence="2">KCTC 23973</strain>
    </source>
</reference>
<evidence type="ECO:0000313" key="3">
    <source>
        <dbReference type="Proteomes" id="UP001139293"/>
    </source>
</evidence>
<dbReference type="AlphaFoldDB" id="A0A9X2CEY9"/>
<dbReference type="RefSeq" id="WP_248951801.1">
    <property type="nucleotide sequence ID" value="NZ_JAKILB010000019.1"/>
</dbReference>
<organism evidence="2 3">
    <name type="scientific">Shewanella pneumatophori</name>
    <dbReference type="NCBI Taxonomy" id="314092"/>
    <lineage>
        <taxon>Bacteria</taxon>
        <taxon>Pseudomonadati</taxon>
        <taxon>Pseudomonadota</taxon>
        <taxon>Gammaproteobacteria</taxon>
        <taxon>Alteromonadales</taxon>
        <taxon>Shewanellaceae</taxon>
        <taxon>Shewanella</taxon>
    </lineage>
</organism>
<evidence type="ECO:0000259" key="1">
    <source>
        <dbReference type="Pfam" id="PF06938"/>
    </source>
</evidence>
<feature type="domain" description="DUF1285" evidence="1">
    <location>
        <begin position="28"/>
        <end position="77"/>
    </location>
</feature>
<name>A0A9X2CEY9_9GAMM</name>
<dbReference type="Pfam" id="PF06938">
    <property type="entry name" value="DUF1285_N"/>
    <property type="match status" value="1"/>
</dbReference>
<accession>A0A9X2CEY9</accession>
<keyword evidence="3" id="KW-1185">Reference proteome</keyword>
<sequence length="146" mass="16690">MSTTHESGSAGDVLASFSNRQDLCTETVFFEINAKGDWFYQSGKLPLKFCKLFASILNRIDDEYFLITPVEKLRVKVVEQALLIVDYQADDDGHYLLQSNIETEHIIKDFDEFIVHDDAVIVILARGVEAKLARACFYRFVNEFIA</sequence>
<evidence type="ECO:0000313" key="2">
    <source>
        <dbReference type="EMBL" id="MCL1140838.1"/>
    </source>
</evidence>
<dbReference type="Gene3D" id="3.10.540.10">
    <property type="entry name" value="duf1285 like domain"/>
    <property type="match status" value="1"/>
</dbReference>
<dbReference type="Proteomes" id="UP001139293">
    <property type="component" value="Unassembled WGS sequence"/>
</dbReference>
<proteinExistence type="predicted"/>
<gene>
    <name evidence="2" type="ORF">L2740_20060</name>
</gene>
<dbReference type="InterPro" id="IPR023361">
    <property type="entry name" value="DUF1285_beta_roll_sf"/>
</dbReference>
<comment type="caution">
    <text evidence="2">The sequence shown here is derived from an EMBL/GenBank/DDBJ whole genome shotgun (WGS) entry which is preliminary data.</text>
</comment>
<dbReference type="EMBL" id="JAKILB010000019">
    <property type="protein sequence ID" value="MCL1140838.1"/>
    <property type="molecule type" value="Genomic_DNA"/>
</dbReference>